<dbReference type="GO" id="GO:0030288">
    <property type="term" value="C:outer membrane-bounded periplasmic space"/>
    <property type="evidence" value="ECO:0007669"/>
    <property type="project" value="InterPro"/>
</dbReference>
<dbReference type="NCBIfam" id="TIGR00787">
    <property type="entry name" value="dctP"/>
    <property type="match status" value="1"/>
</dbReference>
<comment type="caution">
    <text evidence="6">The sequence shown here is derived from an EMBL/GenBank/DDBJ whole genome shotgun (WGS) entry which is preliminary data.</text>
</comment>
<evidence type="ECO:0000256" key="2">
    <source>
        <dbReference type="ARBA" id="ARBA00009023"/>
    </source>
</evidence>
<keyword evidence="3" id="KW-0813">Transport</keyword>
<proteinExistence type="inferred from homology"/>
<dbReference type="InterPro" id="IPR004682">
    <property type="entry name" value="TRAP_DctP"/>
</dbReference>
<evidence type="ECO:0000256" key="4">
    <source>
        <dbReference type="ARBA" id="ARBA00022729"/>
    </source>
</evidence>
<evidence type="ECO:0000256" key="3">
    <source>
        <dbReference type="ARBA" id="ARBA00022448"/>
    </source>
</evidence>
<evidence type="ECO:0000256" key="1">
    <source>
        <dbReference type="ARBA" id="ARBA00004196"/>
    </source>
</evidence>
<dbReference type="Proteomes" id="UP000626148">
    <property type="component" value="Unassembled WGS sequence"/>
</dbReference>
<dbReference type="CDD" id="cd13672">
    <property type="entry name" value="PBP2_TRAP_Siap"/>
    <property type="match status" value="1"/>
</dbReference>
<sequence>MKLKKITSIVALTLGVAGYSLADTNLRWGMQASVSSLEYKAAELAAKQVEETTDGRVTISLFPEGQLGDDRDMLAQVTWGTLDVTYAQMGRIGDWIPRAGVTQLPYVIRDYDHIKSIYNSDFGQDLRDEMTEEYNWHPMAVSYFGTRHTTSNRPIESIEDMDGLKLRVPNARVLLDFAKYSGASPAPIAFSEVYLALQTNAVDGQENPLPTINAQKFYEVQDYLALTGHMAQDIITIVSEKTYQGLSGQDRDALEEALQAGADFMAQEVIEGERELVDFFKSEGLTVTRPDQQPFRDAMQPMYDEFEKELGESLVADIQAL</sequence>
<dbReference type="EMBL" id="BMXR01000001">
    <property type="protein sequence ID" value="GGX41793.1"/>
    <property type="molecule type" value="Genomic_DNA"/>
</dbReference>
<evidence type="ECO:0000313" key="7">
    <source>
        <dbReference type="Proteomes" id="UP000626148"/>
    </source>
</evidence>
<protein>
    <submittedName>
        <fullName evidence="6">Sialic acid-binding periplasmic protein SiaP</fullName>
    </submittedName>
</protein>
<dbReference type="PANTHER" id="PTHR33376">
    <property type="match status" value="1"/>
</dbReference>
<dbReference type="GO" id="GO:0055085">
    <property type="term" value="P:transmembrane transport"/>
    <property type="evidence" value="ECO:0007669"/>
    <property type="project" value="InterPro"/>
</dbReference>
<dbReference type="NCBIfam" id="NF037995">
    <property type="entry name" value="TRAP_S1"/>
    <property type="match status" value="1"/>
</dbReference>
<organism evidence="6 7">
    <name type="scientific">Saccharospirillum salsuginis</name>
    <dbReference type="NCBI Taxonomy" id="418750"/>
    <lineage>
        <taxon>Bacteria</taxon>
        <taxon>Pseudomonadati</taxon>
        <taxon>Pseudomonadota</taxon>
        <taxon>Gammaproteobacteria</taxon>
        <taxon>Oceanospirillales</taxon>
        <taxon>Saccharospirillaceae</taxon>
        <taxon>Saccharospirillum</taxon>
    </lineage>
</organism>
<feature type="chain" id="PRO_5037517349" evidence="5">
    <location>
        <begin position="23"/>
        <end position="321"/>
    </location>
</feature>
<comment type="similarity">
    <text evidence="2">Belongs to the bacterial solute-binding protein 7 family.</text>
</comment>
<dbReference type="Gene3D" id="3.40.190.170">
    <property type="entry name" value="Bacterial extracellular solute-binding protein, family 7"/>
    <property type="match status" value="1"/>
</dbReference>
<dbReference type="InterPro" id="IPR018389">
    <property type="entry name" value="DctP_fam"/>
</dbReference>
<feature type="signal peptide" evidence="5">
    <location>
        <begin position="1"/>
        <end position="22"/>
    </location>
</feature>
<keyword evidence="4 5" id="KW-0732">Signal</keyword>
<dbReference type="RefSeq" id="WP_189606975.1">
    <property type="nucleotide sequence ID" value="NZ_BMXR01000001.1"/>
</dbReference>
<evidence type="ECO:0000313" key="6">
    <source>
        <dbReference type="EMBL" id="GGX41793.1"/>
    </source>
</evidence>
<dbReference type="AlphaFoldDB" id="A0A918N707"/>
<name>A0A918N707_9GAMM</name>
<dbReference type="Pfam" id="PF03480">
    <property type="entry name" value="DctP"/>
    <property type="match status" value="1"/>
</dbReference>
<comment type="subcellular location">
    <subcellularLocation>
        <location evidence="1">Cell envelope</location>
    </subcellularLocation>
</comment>
<dbReference type="PANTHER" id="PTHR33376:SF4">
    <property type="entry name" value="SIALIC ACID-BINDING PERIPLASMIC PROTEIN SIAP"/>
    <property type="match status" value="1"/>
</dbReference>
<keyword evidence="7" id="KW-1185">Reference proteome</keyword>
<reference evidence="6" key="2">
    <citation type="submission" date="2020-09" db="EMBL/GenBank/DDBJ databases">
        <authorList>
            <person name="Sun Q."/>
            <person name="Kim S."/>
        </authorList>
    </citation>
    <scope>NUCLEOTIDE SEQUENCE</scope>
    <source>
        <strain evidence="6">KCTC 22169</strain>
    </source>
</reference>
<accession>A0A918N707</accession>
<gene>
    <name evidence="6" type="primary">siaP</name>
    <name evidence="6" type="ORF">GCM10007392_05880</name>
</gene>
<evidence type="ECO:0000256" key="5">
    <source>
        <dbReference type="SAM" id="SignalP"/>
    </source>
</evidence>
<dbReference type="PIRSF" id="PIRSF006470">
    <property type="entry name" value="DctB"/>
    <property type="match status" value="1"/>
</dbReference>
<dbReference type="InterPro" id="IPR038404">
    <property type="entry name" value="TRAP_DctP_sf"/>
</dbReference>
<reference evidence="6" key="1">
    <citation type="journal article" date="2014" name="Int. J. Syst. Evol. Microbiol.">
        <title>Complete genome sequence of Corynebacterium casei LMG S-19264T (=DSM 44701T), isolated from a smear-ripened cheese.</title>
        <authorList>
            <consortium name="US DOE Joint Genome Institute (JGI-PGF)"/>
            <person name="Walter F."/>
            <person name="Albersmeier A."/>
            <person name="Kalinowski J."/>
            <person name="Ruckert C."/>
        </authorList>
    </citation>
    <scope>NUCLEOTIDE SEQUENCE</scope>
    <source>
        <strain evidence="6">KCTC 22169</strain>
    </source>
</reference>